<feature type="transmembrane region" description="Helical" evidence="1">
    <location>
        <begin position="42"/>
        <end position="62"/>
    </location>
</feature>
<dbReference type="Proteomes" id="UP000266975">
    <property type="component" value="Unassembled WGS sequence"/>
</dbReference>
<proteinExistence type="predicted"/>
<feature type="transmembrane region" description="Helical" evidence="1">
    <location>
        <begin position="107"/>
        <end position="125"/>
    </location>
</feature>
<evidence type="ECO:0000256" key="1">
    <source>
        <dbReference type="SAM" id="Phobius"/>
    </source>
</evidence>
<evidence type="ECO:0000313" key="3">
    <source>
        <dbReference type="Proteomes" id="UP000266975"/>
    </source>
</evidence>
<accession>A0A3M8K6H1</accession>
<gene>
    <name evidence="2" type="ORF">C5L39_05870</name>
</gene>
<keyword evidence="1" id="KW-0812">Transmembrane</keyword>
<organism evidence="2 3">
    <name type="scientific">Corynebacterium alimapuense</name>
    <dbReference type="NCBI Taxonomy" id="1576874"/>
    <lineage>
        <taxon>Bacteria</taxon>
        <taxon>Bacillati</taxon>
        <taxon>Actinomycetota</taxon>
        <taxon>Actinomycetes</taxon>
        <taxon>Mycobacteriales</taxon>
        <taxon>Corynebacteriaceae</taxon>
        <taxon>Corynebacterium</taxon>
    </lineage>
</organism>
<dbReference type="EMBL" id="PTJO01000004">
    <property type="protein sequence ID" value="RNE48827.1"/>
    <property type="molecule type" value="Genomic_DNA"/>
</dbReference>
<dbReference type="AlphaFoldDB" id="A0A3M8K6H1"/>
<dbReference type="RefSeq" id="WP_123047964.1">
    <property type="nucleotide sequence ID" value="NZ_PTJO01000004.1"/>
</dbReference>
<reference evidence="2 3" key="1">
    <citation type="submission" date="2018-02" db="EMBL/GenBank/DDBJ databases">
        <title>Corynebacterium alimpuense sp. nov., a marine obligate actinomycete isolated from sediments of Valparaiso bay, Chile.</title>
        <authorList>
            <person name="Claverias F."/>
            <person name="Gonzales-Siles L."/>
            <person name="Salva-Serra F."/>
            <person name="Inganaes E."/>
            <person name="Molin K."/>
            <person name="Cumsille A."/>
            <person name="Undabarrena A."/>
            <person name="Couve E."/>
            <person name="Moore E.R.B."/>
            <person name="Gomila M."/>
            <person name="Camara B."/>
        </authorList>
    </citation>
    <scope>NUCLEOTIDE SEQUENCE [LARGE SCALE GENOMIC DNA]</scope>
    <source>
        <strain evidence="2 3">CCUG 69366</strain>
    </source>
</reference>
<keyword evidence="1" id="KW-1133">Transmembrane helix</keyword>
<dbReference type="OrthoDB" id="4427098at2"/>
<sequence>MNAYSNLRSNTTPIPTPAVVRLGTSALIGLGVAALSTELPRGVQVAVMVIAIGAGILLLFGHPYRKQIKDYLERRNLRNKPKFARVMPLFTVWLALMVMPAFAPLPIWGSLLVWLGIFGWMYWVFPHVDGSRALAFA</sequence>
<protein>
    <submittedName>
        <fullName evidence="2">Uncharacterized protein</fullName>
    </submittedName>
</protein>
<name>A0A3M8K6H1_9CORY</name>
<comment type="caution">
    <text evidence="2">The sequence shown here is derived from an EMBL/GenBank/DDBJ whole genome shotgun (WGS) entry which is preliminary data.</text>
</comment>
<keyword evidence="3" id="KW-1185">Reference proteome</keyword>
<feature type="transmembrane region" description="Helical" evidence="1">
    <location>
        <begin position="18"/>
        <end position="36"/>
    </location>
</feature>
<keyword evidence="1" id="KW-0472">Membrane</keyword>
<feature type="transmembrane region" description="Helical" evidence="1">
    <location>
        <begin position="83"/>
        <end position="101"/>
    </location>
</feature>
<evidence type="ECO:0000313" key="2">
    <source>
        <dbReference type="EMBL" id="RNE48827.1"/>
    </source>
</evidence>